<sequence length="118" mass="14075">MKKCFIFLLPIPLIFASLFYYNGLFGIHWGGEMQMIFPKIFLPFPIKYCNTAYIYQQCEINMGNVLLNFLYWLMVSATYLFLNMKYKYNIKSALIAAIIIALLPILWLFIRNNIFYRL</sequence>
<feature type="transmembrane region" description="Helical" evidence="1">
    <location>
        <begin position="94"/>
        <end position="110"/>
    </location>
</feature>
<keyword evidence="1" id="KW-1133">Transmembrane helix</keyword>
<keyword evidence="1" id="KW-0472">Membrane</keyword>
<dbReference type="AlphaFoldDB" id="A0A0G0I504"/>
<name>A0A0G0I504_9BACT</name>
<evidence type="ECO:0000313" key="2">
    <source>
        <dbReference type="EMBL" id="KKQ50418.1"/>
    </source>
</evidence>
<organism evidence="2 3">
    <name type="scientific">Candidatus Woesebacteria bacterium GW2011_GWD1_38_10</name>
    <dbReference type="NCBI Taxonomy" id="1618592"/>
    <lineage>
        <taxon>Bacteria</taxon>
        <taxon>Candidatus Woeseibacteriota</taxon>
    </lineage>
</organism>
<comment type="caution">
    <text evidence="2">The sequence shown here is derived from an EMBL/GenBank/DDBJ whole genome shotgun (WGS) entry which is preliminary data.</text>
</comment>
<evidence type="ECO:0000313" key="3">
    <source>
        <dbReference type="Proteomes" id="UP000034366"/>
    </source>
</evidence>
<gene>
    <name evidence="2" type="ORF">US67_C0006G0004</name>
</gene>
<evidence type="ECO:0000256" key="1">
    <source>
        <dbReference type="SAM" id="Phobius"/>
    </source>
</evidence>
<dbReference type="Proteomes" id="UP000034366">
    <property type="component" value="Unassembled WGS sequence"/>
</dbReference>
<reference evidence="2 3" key="1">
    <citation type="journal article" date="2015" name="Nature">
        <title>rRNA introns, odd ribosomes, and small enigmatic genomes across a large radiation of phyla.</title>
        <authorList>
            <person name="Brown C.T."/>
            <person name="Hug L.A."/>
            <person name="Thomas B.C."/>
            <person name="Sharon I."/>
            <person name="Castelle C.J."/>
            <person name="Singh A."/>
            <person name="Wilkins M.J."/>
            <person name="Williams K.H."/>
            <person name="Banfield J.F."/>
        </authorList>
    </citation>
    <scope>NUCLEOTIDE SEQUENCE [LARGE SCALE GENOMIC DNA]</scope>
</reference>
<feature type="transmembrane region" description="Helical" evidence="1">
    <location>
        <begin position="65"/>
        <end position="82"/>
    </location>
</feature>
<accession>A0A0G0I504</accession>
<proteinExistence type="predicted"/>
<keyword evidence="1" id="KW-0812">Transmembrane</keyword>
<dbReference type="EMBL" id="LBTW01000006">
    <property type="protein sequence ID" value="KKQ50418.1"/>
    <property type="molecule type" value="Genomic_DNA"/>
</dbReference>
<protein>
    <submittedName>
        <fullName evidence="2">Uncharacterized protein</fullName>
    </submittedName>
</protein>